<feature type="binding site" evidence="6">
    <location>
        <position position="160"/>
    </location>
    <ligand>
        <name>Mg(2+)</name>
        <dbReference type="ChEBI" id="CHEBI:18420"/>
        <label>1</label>
    </ligand>
</feature>
<dbReference type="GO" id="GO:0006281">
    <property type="term" value="P:DNA repair"/>
    <property type="evidence" value="ECO:0007669"/>
    <property type="project" value="InterPro"/>
</dbReference>
<dbReference type="SUPFAM" id="SSF56219">
    <property type="entry name" value="DNase I-like"/>
    <property type="match status" value="1"/>
</dbReference>
<gene>
    <name evidence="9" type="primary">exoA</name>
    <name evidence="9" type="ordered locus">PSMK_15910</name>
</gene>
<evidence type="ECO:0000256" key="7">
    <source>
        <dbReference type="PIRSR" id="PIRSR604808-3"/>
    </source>
</evidence>
<proteinExistence type="inferred from homology"/>
<dbReference type="Gene3D" id="3.60.10.10">
    <property type="entry name" value="Endonuclease/exonuclease/phosphatase"/>
    <property type="match status" value="1"/>
</dbReference>
<keyword evidence="6" id="KW-0464">Manganese</keyword>
<feature type="binding site" evidence="6">
    <location>
        <position position="259"/>
    </location>
    <ligand>
        <name>Mg(2+)</name>
        <dbReference type="ChEBI" id="CHEBI:18420"/>
        <label>1</label>
    </ligand>
</feature>
<dbReference type="PANTHER" id="PTHR43250">
    <property type="entry name" value="EXODEOXYRIBONUCLEASE III"/>
    <property type="match status" value="1"/>
</dbReference>
<dbReference type="eggNOG" id="COG0708">
    <property type="taxonomic scope" value="Bacteria"/>
</dbReference>
<dbReference type="OrthoDB" id="9803914at2"/>
<dbReference type="EMBL" id="AP012338">
    <property type="protein sequence ID" value="BAM03750.1"/>
    <property type="molecule type" value="Genomic_DNA"/>
</dbReference>
<feature type="active site" description="Proton donor/acceptor" evidence="5">
    <location>
        <position position="158"/>
    </location>
</feature>
<dbReference type="InterPro" id="IPR037493">
    <property type="entry name" value="ExoIII-like"/>
</dbReference>
<dbReference type="PANTHER" id="PTHR43250:SF2">
    <property type="entry name" value="EXODEOXYRIBONUCLEASE III"/>
    <property type="match status" value="1"/>
</dbReference>
<feature type="binding site" evidence="6">
    <location>
        <position position="158"/>
    </location>
    <ligand>
        <name>Mg(2+)</name>
        <dbReference type="ChEBI" id="CHEBI:18420"/>
        <label>1</label>
    </ligand>
</feature>
<feature type="active site" description="Proton acceptor" evidence="5">
    <location>
        <position position="259"/>
    </location>
</feature>
<feature type="site" description="Important for catalytic activity" evidence="7">
    <location>
        <position position="231"/>
    </location>
</feature>
<sequence>MMRPMRVTTWNVNGLRAALKKGFAEELARLGPDVLLLQEVRAFPEQLPGGWGEDGSHGWTKHFHPAEKPGYAGVAVFTRGPSAVSLRGLCGPRQRSAACPEGRVLGVRFGGVEHVSVYLPSGSSSEAAQARKDAWLDAFAPFAARLARRRTPVVLGGDLNIAHGENDIHNPVANRKSSGFLPHERSWFGGELLASGWRDEQRHHAGDVRGPYSWWSNRGRARTLDRGWRIDYLLTNRPAAARSADASTDRAAGLRCSDHAPVSVDLRQAPPPPLRHR</sequence>
<accession>I0IER2</accession>
<dbReference type="GO" id="GO:0046872">
    <property type="term" value="F:metal ion binding"/>
    <property type="evidence" value="ECO:0007669"/>
    <property type="project" value="UniProtKB-KW"/>
</dbReference>
<dbReference type="InterPro" id="IPR005135">
    <property type="entry name" value="Endo/exonuclease/phosphatase"/>
</dbReference>
<protein>
    <submittedName>
        <fullName evidence="9">Exodeoxyribonuclease</fullName>
        <ecNumber evidence="9">3.1.11.2</ecNumber>
    </submittedName>
</protein>
<feature type="active site" evidence="5">
    <location>
        <position position="118"/>
    </location>
</feature>
<evidence type="ECO:0000259" key="8">
    <source>
        <dbReference type="Pfam" id="PF03372"/>
    </source>
</evidence>
<feature type="binding site" evidence="6">
    <location>
        <position position="258"/>
    </location>
    <ligand>
        <name>Mg(2+)</name>
        <dbReference type="ChEBI" id="CHEBI:18420"/>
        <label>1</label>
    </ligand>
</feature>
<feature type="site" description="Transition state stabilizer" evidence="7">
    <location>
        <position position="160"/>
    </location>
</feature>
<dbReference type="GO" id="GO:0008311">
    <property type="term" value="F:double-stranded DNA 3'-5' DNA exonuclease activity"/>
    <property type="evidence" value="ECO:0007669"/>
    <property type="project" value="UniProtKB-EC"/>
</dbReference>
<evidence type="ECO:0000256" key="3">
    <source>
        <dbReference type="ARBA" id="ARBA00022801"/>
    </source>
</evidence>
<feature type="site" description="Interaction with DNA substrate" evidence="7">
    <location>
        <position position="259"/>
    </location>
</feature>
<dbReference type="Proteomes" id="UP000007881">
    <property type="component" value="Chromosome"/>
</dbReference>
<evidence type="ECO:0000256" key="6">
    <source>
        <dbReference type="PIRSR" id="PIRSR604808-2"/>
    </source>
</evidence>
<keyword evidence="10" id="KW-1185">Reference proteome</keyword>
<keyword evidence="3 9" id="KW-0378">Hydrolase</keyword>
<evidence type="ECO:0000313" key="10">
    <source>
        <dbReference type="Proteomes" id="UP000007881"/>
    </source>
</evidence>
<dbReference type="STRING" id="1142394.PSMK_15910"/>
<evidence type="ECO:0000313" key="9">
    <source>
        <dbReference type="EMBL" id="BAM03750.1"/>
    </source>
</evidence>
<feature type="domain" description="Endonuclease/exonuclease/phosphatase" evidence="8">
    <location>
        <begin position="9"/>
        <end position="259"/>
    </location>
</feature>
<dbReference type="AlphaFoldDB" id="I0IER2"/>
<organism evidence="9 10">
    <name type="scientific">Phycisphaera mikurensis (strain NBRC 102666 / KCTC 22515 / FYK2301M01)</name>
    <dbReference type="NCBI Taxonomy" id="1142394"/>
    <lineage>
        <taxon>Bacteria</taxon>
        <taxon>Pseudomonadati</taxon>
        <taxon>Planctomycetota</taxon>
        <taxon>Phycisphaerae</taxon>
        <taxon>Phycisphaerales</taxon>
        <taxon>Phycisphaeraceae</taxon>
        <taxon>Phycisphaera</taxon>
    </lineage>
</organism>
<evidence type="ECO:0000256" key="4">
    <source>
        <dbReference type="ARBA" id="ARBA00022842"/>
    </source>
</evidence>
<evidence type="ECO:0000256" key="2">
    <source>
        <dbReference type="ARBA" id="ARBA00022723"/>
    </source>
</evidence>
<dbReference type="KEGG" id="phm:PSMK_15910"/>
<evidence type="ECO:0000256" key="1">
    <source>
        <dbReference type="ARBA" id="ARBA00007092"/>
    </source>
</evidence>
<reference evidence="9 10" key="1">
    <citation type="submission" date="2012-02" db="EMBL/GenBank/DDBJ databases">
        <title>Complete genome sequence of Phycisphaera mikurensis NBRC 102666.</title>
        <authorList>
            <person name="Ankai A."/>
            <person name="Hosoyama A."/>
            <person name="Terui Y."/>
            <person name="Sekine M."/>
            <person name="Fukai R."/>
            <person name="Kato Y."/>
            <person name="Nakamura S."/>
            <person name="Yamada-Narita S."/>
            <person name="Kawakoshi A."/>
            <person name="Fukunaga Y."/>
            <person name="Yamazaki S."/>
            <person name="Fujita N."/>
        </authorList>
    </citation>
    <scope>NUCLEOTIDE SEQUENCE [LARGE SCALE GENOMIC DNA]</scope>
    <source>
        <strain evidence="10">NBRC 102666 / KCTC 22515 / FYK2301M01</strain>
    </source>
</reference>
<feature type="binding site" evidence="6">
    <location>
        <position position="39"/>
    </location>
    <ligand>
        <name>Mg(2+)</name>
        <dbReference type="ChEBI" id="CHEBI:18420"/>
        <label>1</label>
    </ligand>
</feature>
<dbReference type="Pfam" id="PF03372">
    <property type="entry name" value="Exo_endo_phos"/>
    <property type="match status" value="1"/>
</dbReference>
<comment type="cofactor">
    <cofactor evidence="6">
        <name>Mg(2+)</name>
        <dbReference type="ChEBI" id="CHEBI:18420"/>
    </cofactor>
    <cofactor evidence="6">
        <name>Mn(2+)</name>
        <dbReference type="ChEBI" id="CHEBI:29035"/>
    </cofactor>
    <text evidence="6">Probably binds two magnesium or manganese ions per subunit.</text>
</comment>
<dbReference type="EC" id="3.1.11.2" evidence="9"/>
<keyword evidence="4 6" id="KW-0460">Magnesium</keyword>
<keyword evidence="2 6" id="KW-0479">Metal-binding</keyword>
<feature type="binding site" evidence="6">
    <location>
        <position position="11"/>
    </location>
    <ligand>
        <name>Mg(2+)</name>
        <dbReference type="ChEBI" id="CHEBI:18420"/>
        <label>1</label>
    </ligand>
</feature>
<comment type="similarity">
    <text evidence="1">Belongs to the DNA repair enzymes AP/ExoA family.</text>
</comment>
<dbReference type="PATRIC" id="fig|1142394.8.peg.1636"/>
<evidence type="ECO:0000256" key="5">
    <source>
        <dbReference type="PIRSR" id="PIRSR604808-1"/>
    </source>
</evidence>
<dbReference type="PROSITE" id="PS51435">
    <property type="entry name" value="AP_NUCLEASE_F1_4"/>
    <property type="match status" value="1"/>
</dbReference>
<dbReference type="InterPro" id="IPR036691">
    <property type="entry name" value="Endo/exonu/phosph_ase_sf"/>
</dbReference>
<dbReference type="InterPro" id="IPR004808">
    <property type="entry name" value="AP_endonuc_1"/>
</dbReference>
<dbReference type="HOGENOM" id="CLU_027539_3_0_0"/>
<dbReference type="NCBIfam" id="TIGR00633">
    <property type="entry name" value="xth"/>
    <property type="match status" value="1"/>
</dbReference>
<name>I0IER2_PHYMF</name>